<dbReference type="SUPFAM" id="SSF49562">
    <property type="entry name" value="C2 domain (Calcium/lipid-binding domain, CaLB)"/>
    <property type="match status" value="1"/>
</dbReference>
<evidence type="ECO:0000313" key="4">
    <source>
        <dbReference type="Proteomes" id="UP000235371"/>
    </source>
</evidence>
<dbReference type="PROSITE" id="PS50004">
    <property type="entry name" value="C2"/>
    <property type="match status" value="1"/>
</dbReference>
<feature type="region of interest" description="Disordered" evidence="1">
    <location>
        <begin position="687"/>
        <end position="712"/>
    </location>
</feature>
<dbReference type="SMART" id="SM00239">
    <property type="entry name" value="C2"/>
    <property type="match status" value="1"/>
</dbReference>
<keyword evidence="4" id="KW-1185">Reference proteome</keyword>
<sequence length="730" mass="83017">MSPQNVPQLLERAYKNYRVLLHIPALQAACSSLGSLINLLYLVEKTGQNSLFSPADEDTYRDLVSGVNAMLSELETALKGVKENHGGIDSIREQPLRGHQNRLAAFLEVLRSHSQEKITAALQHLRGIPNPEFQRSLLSSDWAVLETELLKYGISQDLIDEEFFFIQNLLGRNHREEEEDMLRNHPVVDVDRREEEELPGYTPGAQRGTIEEKSQNLEQTRRMMTMVDPEQFIPTSSNAAPPYTFEEGIEEDLDADISKCIKKAKEIEATKRFLSKEETPDLLPHPCDWLPKAMIAEYKDSDEIIQMMDAASFSVMAYETAPRCLQQIERLHRLLRVSFEHRREVNIIEKVFQSLNIASTALSKFILVRGQHNSGVNFSDLDALDFKFSTVATVQKPHLQFPLREFEFAQKSYYSLLTYIMGFLEALSSVLSGLTFITLHHDELEVRWNNREMDTRIAWMQKRLAGWEQVEEAVSFCRDWYGLRPELRLHASAALKEWERSKKILSGSEIDDVIDLTIISASNLPKSNFRPPSAFAKVVLYGPNKFGGAIRLFDLKTDPGPKTQNPVWNQPFLLKIPKNSKMIDVEIHDRVAGIDKELVRVRLKFSFIPGLEANFEGRSLMYGIDEEVEFPTFCVEGKGKQKEPSLLRIKLKWKGRYGRVEDLGLPAEPPGKLFRADFTGIPLTNEEREASKPGAKDVRRVRSRDQSGAEGLRGTAEVATGVLNFVGNLV</sequence>
<evidence type="ECO:0000313" key="3">
    <source>
        <dbReference type="EMBL" id="PMD62522.1"/>
    </source>
</evidence>
<dbReference type="AlphaFoldDB" id="A0A2J6THL6"/>
<dbReference type="Pfam" id="PF00168">
    <property type="entry name" value="C2"/>
    <property type="match status" value="1"/>
</dbReference>
<dbReference type="InterPro" id="IPR000008">
    <property type="entry name" value="C2_dom"/>
</dbReference>
<dbReference type="EMBL" id="KZ613783">
    <property type="protein sequence ID" value="PMD62522.1"/>
    <property type="molecule type" value="Genomic_DNA"/>
</dbReference>
<dbReference type="Gene3D" id="2.60.40.150">
    <property type="entry name" value="C2 domain"/>
    <property type="match status" value="1"/>
</dbReference>
<name>A0A2J6THL6_9HELO</name>
<reference evidence="3 4" key="1">
    <citation type="submission" date="2016-04" db="EMBL/GenBank/DDBJ databases">
        <title>A degradative enzymes factory behind the ericoid mycorrhizal symbiosis.</title>
        <authorList>
            <consortium name="DOE Joint Genome Institute"/>
            <person name="Martino E."/>
            <person name="Morin E."/>
            <person name="Grelet G."/>
            <person name="Kuo A."/>
            <person name="Kohler A."/>
            <person name="Daghino S."/>
            <person name="Barry K."/>
            <person name="Choi C."/>
            <person name="Cichocki N."/>
            <person name="Clum A."/>
            <person name="Copeland A."/>
            <person name="Hainaut M."/>
            <person name="Haridas S."/>
            <person name="Labutti K."/>
            <person name="Lindquist E."/>
            <person name="Lipzen A."/>
            <person name="Khouja H.-R."/>
            <person name="Murat C."/>
            <person name="Ohm R."/>
            <person name="Olson A."/>
            <person name="Spatafora J."/>
            <person name="Veneault-Fourrey C."/>
            <person name="Henrissat B."/>
            <person name="Grigoriev I."/>
            <person name="Martin F."/>
            <person name="Perotto S."/>
        </authorList>
    </citation>
    <scope>NUCLEOTIDE SEQUENCE [LARGE SCALE GENOMIC DNA]</scope>
    <source>
        <strain evidence="3 4">E</strain>
    </source>
</reference>
<feature type="compositionally biased region" description="Basic and acidic residues" evidence="1">
    <location>
        <begin position="687"/>
        <end position="707"/>
    </location>
</feature>
<feature type="domain" description="C2" evidence="2">
    <location>
        <begin position="499"/>
        <end position="622"/>
    </location>
</feature>
<dbReference type="Proteomes" id="UP000235371">
    <property type="component" value="Unassembled WGS sequence"/>
</dbReference>
<gene>
    <name evidence="3" type="ORF">K444DRAFT_610574</name>
</gene>
<dbReference type="InterPro" id="IPR035892">
    <property type="entry name" value="C2_domain_sf"/>
</dbReference>
<dbReference type="OrthoDB" id="3470276at2759"/>
<proteinExistence type="predicted"/>
<dbReference type="CDD" id="cd00030">
    <property type="entry name" value="C2"/>
    <property type="match status" value="1"/>
</dbReference>
<organism evidence="3 4">
    <name type="scientific">Hyaloscypha bicolor E</name>
    <dbReference type="NCBI Taxonomy" id="1095630"/>
    <lineage>
        <taxon>Eukaryota</taxon>
        <taxon>Fungi</taxon>
        <taxon>Dikarya</taxon>
        <taxon>Ascomycota</taxon>
        <taxon>Pezizomycotina</taxon>
        <taxon>Leotiomycetes</taxon>
        <taxon>Helotiales</taxon>
        <taxon>Hyaloscyphaceae</taxon>
        <taxon>Hyaloscypha</taxon>
        <taxon>Hyaloscypha bicolor</taxon>
    </lineage>
</organism>
<evidence type="ECO:0000256" key="1">
    <source>
        <dbReference type="SAM" id="MobiDB-lite"/>
    </source>
</evidence>
<dbReference type="RefSeq" id="XP_024739426.1">
    <property type="nucleotide sequence ID" value="XM_024879776.1"/>
</dbReference>
<feature type="region of interest" description="Disordered" evidence="1">
    <location>
        <begin position="194"/>
        <end position="213"/>
    </location>
</feature>
<protein>
    <recommendedName>
        <fullName evidence="2">C2 domain-containing protein</fullName>
    </recommendedName>
</protein>
<accession>A0A2J6THL6</accession>
<dbReference type="InParanoid" id="A0A2J6THL6"/>
<dbReference type="GeneID" id="36587853"/>
<evidence type="ECO:0000259" key="2">
    <source>
        <dbReference type="PROSITE" id="PS50004"/>
    </source>
</evidence>